<dbReference type="GO" id="GO:0016614">
    <property type="term" value="F:oxidoreductase activity, acting on CH-OH group of donors"/>
    <property type="evidence" value="ECO:0007669"/>
    <property type="project" value="InterPro"/>
</dbReference>
<reference evidence="11" key="1">
    <citation type="submission" date="2014-12" db="EMBL/GenBank/DDBJ databases">
        <title>Complete Genome Sequencing of Pandoraea pulmonicola DSM 16583.</title>
        <authorList>
            <person name="Chan K.-G."/>
        </authorList>
    </citation>
    <scope>NUCLEOTIDE SEQUENCE [LARGE SCALE GENOMIC DNA]</scope>
    <source>
        <strain evidence="11">DSM 16583</strain>
    </source>
</reference>
<sequence>MTKQAAKQESFDYIIVGAGSAGCVLANRLTQDPDVNVLLLEAGGKDDYHWIHIPVGYLYCIGNPRTDWLYRTQAEDGLNGRSLAYPRGRVLGGSSSINGMIYMRGQREDYDVWAEVAGDDSWRWDNVLPLFKRSEDHYKGGTEFHGSGGEWRVEKQRLSWRVLDSFADAAEQIGIPKTDDFNRGDNFGIGYFEVNQRRGVRWSAAKGFLRPAMQRPNLTTVTGASVSRLLFEGTRCIGVAYRGGNEDFTALARAEVILAAGAVNSPHLLEVSGIGDGERLRGLGIDVVSDLPGVGENLQDHLQLRTVYKLRGAKTLNLSANSLVGKLMIGMQYAFAQRGPMSMAPSQMGAFARSRDDVARPDLEYHVQPLSLDRFGEPLHKFNAFTASVCNLRPTSRGSVHLTSPDVRVAPAIAPRYLSTEDDRRVAADAIKLTRRIVGAPAFARYEPREYLPGPSYQSDEELMRAAGDIGTTIFHPVGTCRMGRADDRAAVVDAQLRVRGVQNLRVVDASVMPVITSGNTNSPTIMIAERASDMIRAARKSG</sequence>
<name>A0AAJ4ZCY7_PANPU</name>
<feature type="binding site" evidence="5">
    <location>
        <position position="226"/>
    </location>
    <ligand>
        <name>FAD</name>
        <dbReference type="ChEBI" id="CHEBI:57692"/>
    </ligand>
</feature>
<proteinExistence type="inferred from homology"/>
<dbReference type="InterPro" id="IPR036188">
    <property type="entry name" value="FAD/NAD-bd_sf"/>
</dbReference>
<evidence type="ECO:0000256" key="4">
    <source>
        <dbReference type="ARBA" id="ARBA00022827"/>
    </source>
</evidence>
<dbReference type="Pfam" id="PF05199">
    <property type="entry name" value="GMC_oxred_C"/>
    <property type="match status" value="1"/>
</dbReference>
<organism evidence="10 12">
    <name type="scientific">Pandoraea pulmonicola</name>
    <dbReference type="NCBI Taxonomy" id="93221"/>
    <lineage>
        <taxon>Bacteria</taxon>
        <taxon>Pseudomonadati</taxon>
        <taxon>Pseudomonadota</taxon>
        <taxon>Betaproteobacteria</taxon>
        <taxon>Burkholderiales</taxon>
        <taxon>Burkholderiaceae</taxon>
        <taxon>Pandoraea</taxon>
    </lineage>
</organism>
<protein>
    <submittedName>
        <fullName evidence="10">Alcohol dehydrogenase [acceptor]</fullName>
        <ecNumber evidence="10">1.1.99.-</ecNumber>
    </submittedName>
    <submittedName>
        <fullName evidence="9">Choline dehydrogenase</fullName>
    </submittedName>
</protein>
<dbReference type="Gene3D" id="3.50.50.60">
    <property type="entry name" value="FAD/NAD(P)-binding domain"/>
    <property type="match status" value="1"/>
</dbReference>
<evidence type="ECO:0000313" key="10">
    <source>
        <dbReference type="EMBL" id="SUA91110.1"/>
    </source>
</evidence>
<evidence type="ECO:0000313" key="11">
    <source>
        <dbReference type="Proteomes" id="UP000035086"/>
    </source>
</evidence>
<dbReference type="SUPFAM" id="SSF51905">
    <property type="entry name" value="FAD/NAD(P)-binding domain"/>
    <property type="match status" value="1"/>
</dbReference>
<dbReference type="InterPro" id="IPR000172">
    <property type="entry name" value="GMC_OxRdtase_N"/>
</dbReference>
<evidence type="ECO:0000256" key="5">
    <source>
        <dbReference type="PIRSR" id="PIRSR000137-2"/>
    </source>
</evidence>
<gene>
    <name evidence="10" type="primary">alkJ_3</name>
    <name evidence="10" type="ORF">NCTC13159_02599</name>
    <name evidence="9" type="ORF">RO07_08305</name>
</gene>
<dbReference type="EC" id="1.1.99.-" evidence="10"/>
<evidence type="ECO:0000256" key="6">
    <source>
        <dbReference type="RuleBase" id="RU003968"/>
    </source>
</evidence>
<accession>A0AAJ4ZCY7</accession>
<evidence type="ECO:0000256" key="1">
    <source>
        <dbReference type="ARBA" id="ARBA00001974"/>
    </source>
</evidence>
<dbReference type="GO" id="GO:0050660">
    <property type="term" value="F:flavin adenine dinucleotide binding"/>
    <property type="evidence" value="ECO:0007669"/>
    <property type="project" value="InterPro"/>
</dbReference>
<keyword evidence="11" id="KW-1185">Reference proteome</keyword>
<comment type="cofactor">
    <cofactor evidence="1 5">
        <name>FAD</name>
        <dbReference type="ChEBI" id="CHEBI:57692"/>
    </cofactor>
</comment>
<dbReference type="Proteomes" id="UP000254589">
    <property type="component" value="Unassembled WGS sequence"/>
</dbReference>
<evidence type="ECO:0000259" key="7">
    <source>
        <dbReference type="PROSITE" id="PS00623"/>
    </source>
</evidence>
<evidence type="ECO:0000256" key="3">
    <source>
        <dbReference type="ARBA" id="ARBA00022630"/>
    </source>
</evidence>
<evidence type="ECO:0000256" key="2">
    <source>
        <dbReference type="ARBA" id="ARBA00010790"/>
    </source>
</evidence>
<dbReference type="RefSeq" id="WP_039406840.1">
    <property type="nucleotide sequence ID" value="NZ_CP010310.2"/>
</dbReference>
<evidence type="ECO:0000259" key="8">
    <source>
        <dbReference type="PROSITE" id="PS00624"/>
    </source>
</evidence>
<feature type="domain" description="Glucose-methanol-choline oxidoreductase N-terminal" evidence="7">
    <location>
        <begin position="88"/>
        <end position="111"/>
    </location>
</feature>
<dbReference type="PIRSF" id="PIRSF000137">
    <property type="entry name" value="Alcohol_oxidase"/>
    <property type="match status" value="1"/>
</dbReference>
<dbReference type="PROSITE" id="PS51257">
    <property type="entry name" value="PROKAR_LIPOPROTEIN"/>
    <property type="match status" value="1"/>
</dbReference>
<dbReference type="InterPro" id="IPR007867">
    <property type="entry name" value="GMC_OxRtase_C"/>
</dbReference>
<comment type="similarity">
    <text evidence="2 6">Belongs to the GMC oxidoreductase family.</text>
</comment>
<keyword evidence="4 5" id="KW-0274">FAD</keyword>
<feature type="binding site" evidence="5">
    <location>
        <position position="90"/>
    </location>
    <ligand>
        <name>FAD</name>
        <dbReference type="ChEBI" id="CHEBI:57692"/>
    </ligand>
</feature>
<dbReference type="Pfam" id="PF00732">
    <property type="entry name" value="GMC_oxred_N"/>
    <property type="match status" value="1"/>
</dbReference>
<dbReference type="NCBIfam" id="NF002550">
    <property type="entry name" value="PRK02106.1"/>
    <property type="match status" value="1"/>
</dbReference>
<dbReference type="EMBL" id="CP010310">
    <property type="protein sequence ID" value="AJC20475.1"/>
    <property type="molecule type" value="Genomic_DNA"/>
</dbReference>
<dbReference type="SUPFAM" id="SSF54373">
    <property type="entry name" value="FAD-linked reductases, C-terminal domain"/>
    <property type="match status" value="1"/>
</dbReference>
<dbReference type="PANTHER" id="PTHR11552">
    <property type="entry name" value="GLUCOSE-METHANOL-CHOLINE GMC OXIDOREDUCTASE"/>
    <property type="match status" value="1"/>
</dbReference>
<dbReference type="KEGG" id="ppul:RO07_08305"/>
<dbReference type="AlphaFoldDB" id="A0AAJ4ZCY7"/>
<keyword evidence="3 6" id="KW-0285">Flavoprotein</keyword>
<evidence type="ECO:0000313" key="9">
    <source>
        <dbReference type="EMBL" id="AJC20475.1"/>
    </source>
</evidence>
<keyword evidence="10" id="KW-0560">Oxidoreductase</keyword>
<dbReference type="EMBL" id="UGSJ01000001">
    <property type="protein sequence ID" value="SUA91110.1"/>
    <property type="molecule type" value="Genomic_DNA"/>
</dbReference>
<feature type="domain" description="Glucose-methanol-choline oxidoreductase N-terminal" evidence="8">
    <location>
        <begin position="261"/>
        <end position="275"/>
    </location>
</feature>
<dbReference type="Proteomes" id="UP000035086">
    <property type="component" value="Chromosome"/>
</dbReference>
<dbReference type="InterPro" id="IPR012132">
    <property type="entry name" value="GMC_OxRdtase"/>
</dbReference>
<evidence type="ECO:0000313" key="12">
    <source>
        <dbReference type="Proteomes" id="UP000254589"/>
    </source>
</evidence>
<reference evidence="10 12" key="3">
    <citation type="submission" date="2018-06" db="EMBL/GenBank/DDBJ databases">
        <authorList>
            <consortium name="Pathogen Informatics"/>
            <person name="Doyle S."/>
        </authorList>
    </citation>
    <scope>NUCLEOTIDE SEQUENCE [LARGE SCALE GENOMIC DNA]</scope>
    <source>
        <strain evidence="10 12">NCTC13159</strain>
    </source>
</reference>
<dbReference type="Gene3D" id="3.30.560.10">
    <property type="entry name" value="Glucose Oxidase, domain 3"/>
    <property type="match status" value="1"/>
</dbReference>
<dbReference type="PROSITE" id="PS00624">
    <property type="entry name" value="GMC_OXRED_2"/>
    <property type="match status" value="1"/>
</dbReference>
<dbReference type="PANTHER" id="PTHR11552:SF147">
    <property type="entry name" value="CHOLINE DEHYDROGENASE, MITOCHONDRIAL"/>
    <property type="match status" value="1"/>
</dbReference>
<reference evidence="9" key="2">
    <citation type="submission" date="2016-11" db="EMBL/GenBank/DDBJ databases">
        <title>Complete Genome Sequencing of Pandoraea pulmonicola DSM 16583.</title>
        <authorList>
            <person name="Chan K.-G."/>
        </authorList>
    </citation>
    <scope>NUCLEOTIDE SEQUENCE</scope>
    <source>
        <strain evidence="9">DSM 16583</strain>
    </source>
</reference>
<dbReference type="PROSITE" id="PS00623">
    <property type="entry name" value="GMC_OXRED_1"/>
    <property type="match status" value="1"/>
</dbReference>